<dbReference type="PROSITE" id="PS01096">
    <property type="entry name" value="PPIC_PPIASE_1"/>
    <property type="match status" value="1"/>
</dbReference>
<dbReference type="InterPro" id="IPR000297">
    <property type="entry name" value="PPIase_PpiC"/>
</dbReference>
<dbReference type="InterPro" id="IPR036737">
    <property type="entry name" value="OmpA-like_sf"/>
</dbReference>
<dbReference type="GO" id="GO:0003755">
    <property type="term" value="F:peptidyl-prolyl cis-trans isomerase activity"/>
    <property type="evidence" value="ECO:0007669"/>
    <property type="project" value="UniProtKB-KW"/>
</dbReference>
<evidence type="ECO:0000313" key="3">
    <source>
        <dbReference type="EMBL" id="NEU67991.1"/>
    </source>
</evidence>
<keyword evidence="1" id="KW-0697">Rotamase</keyword>
<keyword evidence="4" id="KW-1185">Reference proteome</keyword>
<dbReference type="PROSITE" id="PS51257">
    <property type="entry name" value="PROKAR_LIPOPROTEIN"/>
    <property type="match status" value="1"/>
</dbReference>
<dbReference type="PANTHER" id="PTHR47245">
    <property type="entry name" value="PEPTIDYLPROLYL ISOMERASE"/>
    <property type="match status" value="1"/>
</dbReference>
<gene>
    <name evidence="3" type="ORF">GK091_13955</name>
</gene>
<dbReference type="SUPFAM" id="SSF54534">
    <property type="entry name" value="FKBP-like"/>
    <property type="match status" value="2"/>
</dbReference>
<dbReference type="RefSeq" id="WP_164039081.1">
    <property type="nucleotide sequence ID" value="NZ_JAAGNZ010000001.1"/>
</dbReference>
<dbReference type="PANTHER" id="PTHR47245:SF2">
    <property type="entry name" value="PEPTIDYL-PROLYL CIS-TRANS ISOMERASE HP_0175-RELATED"/>
    <property type="match status" value="1"/>
</dbReference>
<reference evidence="3 4" key="1">
    <citation type="submission" date="2020-02" db="EMBL/GenBank/DDBJ databases">
        <title>Draft genome sequence of two Spirosoma agri KCTC 52727 and Spirosoma terrae KCTC 52035.</title>
        <authorList>
            <person name="Rojas J."/>
            <person name="Ambika Manirajan B."/>
            <person name="Ratering S."/>
            <person name="Suarez C."/>
            <person name="Schnell S."/>
        </authorList>
    </citation>
    <scope>NUCLEOTIDE SEQUENCE [LARGE SCALE GENOMIC DNA]</scope>
    <source>
        <strain evidence="3 4">KCTC 52727</strain>
    </source>
</reference>
<dbReference type="Pfam" id="PF00639">
    <property type="entry name" value="Rotamase"/>
    <property type="match status" value="2"/>
</dbReference>
<sequence length="787" mass="87607">MRQLTGGLLLALAVTACKTTAPVVQQTPPQPVILTLGSKAYTTDDFFQSFTKNQFSSDSAQRTDVKNYFDLYTNLKLKVLAAETEGRDTTEAFREEMNTYRKQLAQSYLTDKVLVESLSAEAYQRMQEEINAAHILIPVGEYAAPTDTLLAYQKALSIRKQALAGTDFASLARENSQDLQTAPNGGDLGFFTAFSLVYPLETAAYTTPAGQISMPVRSRAGYHLIKVTNRRPSRGKLRVAHILVRLSPSADEAGQKAAQDRINAAYARLQKGELFDVVCQEVSDDVTSRTNGGLLPAFETGRQVPAFEDAAYALTKIGDVSKPVRTNYGWHIIKLIDRKGLESYTDLAPSLRQRVMTDTRADVLRQATLQRLRKEYQIQEDKAVVEGALAKADSTLLRGQWRYTEPLDPTLQNKPILTIAGKPVTINQFFAYVRQKQQPQRNPALAAASPVSTAIGSPTTTMRRLLDRFEGDQLIATEEANLDKKSPEFRSLLSEIRDGVLLSQVMEQNVWERSMTDSTGQRQYFDQNQAKYRFPERAAATIIVAQNDDLLKQAREMLAGKAPYQLKRSAADLTYDPNQTFLTDKQRQGLYDVQVTMARNPDYVIEVSGAHDATERDSVSASRIRNVVNYLVKTGISLNRIAEKDYQGSPPRRTTDAAKNSAVQRRISLQYFSNAKADVAKALNSSQPLSSGEPAVTVTEGLFAEGDNPFLDTIDQWKEGTTTFNRGGKAVSVTISRVDQARAKTFAEARGAVINEYQAVLEKQWITQLRQTYPVKVNEDEIRKLTK</sequence>
<organism evidence="3 4">
    <name type="scientific">Spirosoma agri</name>
    <dbReference type="NCBI Taxonomy" id="1987381"/>
    <lineage>
        <taxon>Bacteria</taxon>
        <taxon>Pseudomonadati</taxon>
        <taxon>Bacteroidota</taxon>
        <taxon>Cytophagia</taxon>
        <taxon>Cytophagales</taxon>
        <taxon>Cytophagaceae</taxon>
        <taxon>Spirosoma</taxon>
    </lineage>
</organism>
<dbReference type="Gene3D" id="3.30.1330.60">
    <property type="entry name" value="OmpA-like domain"/>
    <property type="match status" value="1"/>
</dbReference>
<protein>
    <submittedName>
        <fullName evidence="3">Peptidylprolyl isomerase</fullName>
    </submittedName>
</protein>
<accession>A0A6M0IKT5</accession>
<comment type="caution">
    <text evidence="3">The sequence shown here is derived from an EMBL/GenBank/DDBJ whole genome shotgun (WGS) entry which is preliminary data.</text>
</comment>
<evidence type="ECO:0000313" key="4">
    <source>
        <dbReference type="Proteomes" id="UP000477386"/>
    </source>
</evidence>
<evidence type="ECO:0000256" key="1">
    <source>
        <dbReference type="PROSITE-ProRule" id="PRU00278"/>
    </source>
</evidence>
<dbReference type="SUPFAM" id="SSF103088">
    <property type="entry name" value="OmpA-like"/>
    <property type="match status" value="1"/>
</dbReference>
<dbReference type="InterPro" id="IPR050245">
    <property type="entry name" value="PrsA_foldase"/>
</dbReference>
<proteinExistence type="predicted"/>
<dbReference type="Proteomes" id="UP000477386">
    <property type="component" value="Unassembled WGS sequence"/>
</dbReference>
<evidence type="ECO:0000259" key="2">
    <source>
        <dbReference type="PROSITE" id="PS50198"/>
    </source>
</evidence>
<keyword evidence="1 3" id="KW-0413">Isomerase</keyword>
<feature type="domain" description="PpiC" evidence="2">
    <location>
        <begin position="127"/>
        <end position="229"/>
    </location>
</feature>
<dbReference type="AlphaFoldDB" id="A0A6M0IKT5"/>
<dbReference type="InterPro" id="IPR046357">
    <property type="entry name" value="PPIase_dom_sf"/>
</dbReference>
<name>A0A6M0IKT5_9BACT</name>
<dbReference type="PROSITE" id="PS50198">
    <property type="entry name" value="PPIC_PPIASE_2"/>
    <property type="match status" value="2"/>
</dbReference>
<feature type="domain" description="PpiC" evidence="2">
    <location>
        <begin position="234"/>
        <end position="337"/>
    </location>
</feature>
<dbReference type="EMBL" id="JAAGNZ010000001">
    <property type="protein sequence ID" value="NEU67991.1"/>
    <property type="molecule type" value="Genomic_DNA"/>
</dbReference>
<dbReference type="InterPro" id="IPR023058">
    <property type="entry name" value="PPIase_PpiC_CS"/>
</dbReference>
<dbReference type="Gene3D" id="3.10.50.40">
    <property type="match status" value="2"/>
</dbReference>